<dbReference type="VEuPathDB" id="MicrosporidiaDB:H312_00092"/>
<reference evidence="3" key="1">
    <citation type="submission" date="2013-02" db="EMBL/GenBank/DDBJ databases">
        <authorList>
            <consortium name="The Broad Institute Genome Sequencing Platform"/>
            <person name="Cuomo C."/>
            <person name="Becnel J."/>
            <person name="Sanscrainte N."/>
            <person name="Walker B."/>
            <person name="Young S.K."/>
            <person name="Zeng Q."/>
            <person name="Gargeya S."/>
            <person name="Fitzgerald M."/>
            <person name="Haas B."/>
            <person name="Abouelleil A."/>
            <person name="Alvarado L."/>
            <person name="Arachchi H.M."/>
            <person name="Berlin A.M."/>
            <person name="Chapman S.B."/>
            <person name="Dewar J."/>
            <person name="Goldberg J."/>
            <person name="Griggs A."/>
            <person name="Gujja S."/>
            <person name="Hansen M."/>
            <person name="Howarth C."/>
            <person name="Imamovic A."/>
            <person name="Larimer J."/>
            <person name="McCowan C."/>
            <person name="Murphy C."/>
            <person name="Neiman D."/>
            <person name="Pearson M."/>
            <person name="Priest M."/>
            <person name="Roberts A."/>
            <person name="Saif S."/>
            <person name="Shea T."/>
            <person name="Sisk P."/>
            <person name="Sykes S."/>
            <person name="Wortman J."/>
            <person name="Nusbaum C."/>
            <person name="Birren B."/>
        </authorList>
    </citation>
    <scope>NUCLEOTIDE SEQUENCE [LARGE SCALE GENOMIC DNA]</scope>
    <source>
        <strain evidence="3">PRA339</strain>
    </source>
</reference>
<dbReference type="InterPro" id="IPR019417">
    <property type="entry name" value="DUF2415"/>
</dbReference>
<protein>
    <recommendedName>
        <fullName evidence="1">DUF2415 domain-containing protein</fullName>
    </recommendedName>
</protein>
<evidence type="ECO:0000313" key="3">
    <source>
        <dbReference type="Proteomes" id="UP000030655"/>
    </source>
</evidence>
<organism evidence="2 3">
    <name type="scientific">Anncaliia algerae PRA339</name>
    <dbReference type="NCBI Taxonomy" id="1288291"/>
    <lineage>
        <taxon>Eukaryota</taxon>
        <taxon>Fungi</taxon>
        <taxon>Fungi incertae sedis</taxon>
        <taxon>Microsporidia</taxon>
        <taxon>Tubulinosematoidea</taxon>
        <taxon>Tubulinosematidae</taxon>
        <taxon>Anncaliia</taxon>
    </lineage>
</organism>
<reference evidence="2 3" key="2">
    <citation type="submission" date="2014-03" db="EMBL/GenBank/DDBJ databases">
        <title>The Genome Sequence of Anncaliia algerae insect isolate PRA339.</title>
        <authorList>
            <consortium name="The Broad Institute Genome Sequencing Platform"/>
            <consortium name="The Broad Institute Genome Sequencing Center for Infectious Disease"/>
            <person name="Cuomo C."/>
            <person name="Becnel J."/>
            <person name="Sanscrainte N."/>
            <person name="Walker B."/>
            <person name="Young S.K."/>
            <person name="Zeng Q."/>
            <person name="Gargeya S."/>
            <person name="Fitzgerald M."/>
            <person name="Haas B."/>
            <person name="Abouelleil A."/>
            <person name="Alvarado L."/>
            <person name="Arachchi H.M."/>
            <person name="Berlin A.M."/>
            <person name="Chapman S.B."/>
            <person name="Dewar J."/>
            <person name="Goldberg J."/>
            <person name="Griggs A."/>
            <person name="Gujja S."/>
            <person name="Hansen M."/>
            <person name="Howarth C."/>
            <person name="Imamovic A."/>
            <person name="Larimer J."/>
            <person name="McCowan C."/>
            <person name="Murphy C."/>
            <person name="Neiman D."/>
            <person name="Pearson M."/>
            <person name="Priest M."/>
            <person name="Roberts A."/>
            <person name="Saif S."/>
            <person name="Shea T."/>
            <person name="Sisk P."/>
            <person name="Sykes S."/>
            <person name="Wortman J."/>
            <person name="Nusbaum C."/>
            <person name="Birren B."/>
        </authorList>
    </citation>
    <scope>NUCLEOTIDE SEQUENCE [LARGE SCALE GENOMIC DNA]</scope>
    <source>
        <strain evidence="2 3">PRA339</strain>
    </source>
</reference>
<evidence type="ECO:0000259" key="1">
    <source>
        <dbReference type="Pfam" id="PF10313"/>
    </source>
</evidence>
<dbReference type="Pfam" id="PF10313">
    <property type="entry name" value="DUF2415"/>
    <property type="match status" value="1"/>
</dbReference>
<dbReference type="InterPro" id="IPR001680">
    <property type="entry name" value="WD40_rpt"/>
</dbReference>
<dbReference type="AlphaFoldDB" id="A0A059F601"/>
<dbReference type="Pfam" id="PF00400">
    <property type="entry name" value="WD40"/>
    <property type="match status" value="2"/>
</dbReference>
<dbReference type="OrthoDB" id="64353at2759"/>
<dbReference type="SMART" id="SM00320">
    <property type="entry name" value="WD40"/>
    <property type="match status" value="3"/>
</dbReference>
<dbReference type="InterPro" id="IPR015943">
    <property type="entry name" value="WD40/YVTN_repeat-like_dom_sf"/>
</dbReference>
<dbReference type="PANTHER" id="PTHR43991">
    <property type="entry name" value="WD REPEAT PROTEIN (AFU_ORTHOLOGUE AFUA_8G05640)-RELATED"/>
    <property type="match status" value="1"/>
</dbReference>
<accession>A0A059F601</accession>
<dbReference type="InterPro" id="IPR036322">
    <property type="entry name" value="WD40_repeat_dom_sf"/>
</dbReference>
<dbReference type="STRING" id="1288291.A0A059F601"/>
<sequence>MTTSNSFRREKFIKNSSKVHKIPIIYKHWQLRDMLKYFQNELVFQKGEKIISLDLESDRAETLLDNLFNPATTFDINGKYLAVGNSRGEVTFLNKEKQIQHEFFIGYSIINSIKLKENYLYVCSNEKTLTMYDLISNQVISTYNHDSQLNNCAISSDGKYLIACGDTKDVVMFNTQNNDLEYIKTVSCVDDGGFGISWSAGNSMFAVGTQDGYACVWDIRLDKRIKTLRSYQFNQNGGAIRNLQFTKKNSIDVLIWTEHTSCFAMVDTRSFKKCQVVNVNDNVQERFINGLALNDENDKIFIATNENTLEYTFDFNIRRVSSYGELS</sequence>
<dbReference type="EMBL" id="KK365130">
    <property type="protein sequence ID" value="KCZ82434.1"/>
    <property type="molecule type" value="Genomic_DNA"/>
</dbReference>
<dbReference type="Proteomes" id="UP000030655">
    <property type="component" value="Unassembled WGS sequence"/>
</dbReference>
<feature type="domain" description="DUF2415" evidence="1">
    <location>
        <begin position="238"/>
        <end position="277"/>
    </location>
</feature>
<keyword evidence="3" id="KW-1185">Reference proteome</keyword>
<gene>
    <name evidence="2" type="ORF">H312_00092</name>
</gene>
<dbReference type="Gene3D" id="2.130.10.10">
    <property type="entry name" value="YVTN repeat-like/Quinoprotein amine dehydrogenase"/>
    <property type="match status" value="1"/>
</dbReference>
<name>A0A059F601_9MICR</name>
<dbReference type="SUPFAM" id="SSF50978">
    <property type="entry name" value="WD40 repeat-like"/>
    <property type="match status" value="1"/>
</dbReference>
<proteinExistence type="predicted"/>
<evidence type="ECO:0000313" key="2">
    <source>
        <dbReference type="EMBL" id="KCZ82434.1"/>
    </source>
</evidence>
<dbReference type="HOGENOM" id="CLU_047613_0_0_1"/>
<dbReference type="PANTHER" id="PTHR43991:SF9">
    <property type="entry name" value="DUF2415 DOMAIN-CONTAINING PROTEIN"/>
    <property type="match status" value="1"/>
</dbReference>